<accession>A0A2S7XRC6</accession>
<name>A0A2S7XRC6_9GAMM</name>
<evidence type="ECO:0000259" key="1">
    <source>
        <dbReference type="Pfam" id="PF13480"/>
    </source>
</evidence>
<dbReference type="InterPro" id="IPR016181">
    <property type="entry name" value="Acyl_CoA_acyltransferase"/>
</dbReference>
<comment type="caution">
    <text evidence="2">The sequence shown here is derived from an EMBL/GenBank/DDBJ whole genome shotgun (WGS) entry which is preliminary data.</text>
</comment>
<reference evidence="2 3" key="1">
    <citation type="submission" date="2018-01" db="EMBL/GenBank/DDBJ databases">
        <title>The complete genome sequence of Chromatium okenii LaCa, a purple sulfur bacterium with a turbulent life.</title>
        <authorList>
            <person name="Luedin S.M."/>
            <person name="Liechti N."/>
            <person name="Storelli N."/>
            <person name="Danza F."/>
            <person name="Wittwer M."/>
            <person name="Pothier J.F."/>
            <person name="Tonolla M.A."/>
        </authorList>
    </citation>
    <scope>NUCLEOTIDE SEQUENCE [LARGE SCALE GENOMIC DNA]</scope>
    <source>
        <strain evidence="2 3">LaCa</strain>
    </source>
</reference>
<gene>
    <name evidence="2" type="ORF">CXB77_09805</name>
</gene>
<dbReference type="EMBL" id="PPGH01000035">
    <property type="protein sequence ID" value="PQJ96103.1"/>
    <property type="molecule type" value="Genomic_DNA"/>
</dbReference>
<organism evidence="2 3">
    <name type="scientific">Chromatium okenii</name>
    <dbReference type="NCBI Taxonomy" id="61644"/>
    <lineage>
        <taxon>Bacteria</taxon>
        <taxon>Pseudomonadati</taxon>
        <taxon>Pseudomonadota</taxon>
        <taxon>Gammaproteobacteria</taxon>
        <taxon>Chromatiales</taxon>
        <taxon>Chromatiaceae</taxon>
        <taxon>Chromatium</taxon>
    </lineage>
</organism>
<dbReference type="Proteomes" id="UP000239936">
    <property type="component" value="Unassembled WGS sequence"/>
</dbReference>
<protein>
    <recommendedName>
        <fullName evidence="1">BioF2-like acetyltransferase domain-containing protein</fullName>
    </recommendedName>
</protein>
<sequence>MVIQIKKTAKKLRSLFSAFAKKIVIYAHGMSRRNLAKSAKQSFDMELESQGWKGLQGTSIHANNIQGAFYAQLMKEFAVSGNASVYELYFNDTLVASRLCIFNSEMLIILKTTYAEEFSEYAPGRLLLYAVIEREFAQKRVKKIEFYTNANQDQISWSTEQRYIQHITLFRHSLLKKAYQAKNVIRGKI</sequence>
<dbReference type="Pfam" id="PF13480">
    <property type="entry name" value="Acetyltransf_6"/>
    <property type="match status" value="1"/>
</dbReference>
<proteinExistence type="predicted"/>
<dbReference type="SUPFAM" id="SSF55729">
    <property type="entry name" value="Acyl-CoA N-acyltransferases (Nat)"/>
    <property type="match status" value="1"/>
</dbReference>
<evidence type="ECO:0000313" key="2">
    <source>
        <dbReference type="EMBL" id="PQJ96103.1"/>
    </source>
</evidence>
<keyword evidence="3" id="KW-1185">Reference proteome</keyword>
<dbReference type="AlphaFoldDB" id="A0A2S7XRC6"/>
<evidence type="ECO:0000313" key="3">
    <source>
        <dbReference type="Proteomes" id="UP000239936"/>
    </source>
</evidence>
<dbReference type="OrthoDB" id="4349922at2"/>
<feature type="domain" description="BioF2-like acetyltransferase" evidence="1">
    <location>
        <begin position="45"/>
        <end position="150"/>
    </location>
</feature>
<dbReference type="InterPro" id="IPR038740">
    <property type="entry name" value="BioF2-like_GNAT_dom"/>
</dbReference>